<accession>A0A8J6PRD3</accession>
<dbReference type="AlphaFoldDB" id="A0A8J6PRD3"/>
<organism evidence="1 2">
    <name type="scientific">Aestuariibaculum marinum</name>
    <dbReference type="NCBI Taxonomy" id="2683592"/>
    <lineage>
        <taxon>Bacteria</taxon>
        <taxon>Pseudomonadati</taxon>
        <taxon>Bacteroidota</taxon>
        <taxon>Flavobacteriia</taxon>
        <taxon>Flavobacteriales</taxon>
        <taxon>Flavobacteriaceae</taxon>
    </lineage>
</organism>
<reference evidence="1 2" key="1">
    <citation type="journal article" date="2018" name="J. Microbiol.">
        <title>Aestuariibaculum marinum sp. nov., a marine bacterium isolated from seawater in South Korea.</title>
        <authorList>
            <person name="Choi J."/>
            <person name="Lee D."/>
            <person name="Jang J.H."/>
            <person name="Cha S."/>
            <person name="Seo T."/>
        </authorList>
    </citation>
    <scope>NUCLEOTIDE SEQUENCE [LARGE SCALE GENOMIC DNA]</scope>
    <source>
        <strain evidence="1 2">IP7</strain>
    </source>
</reference>
<sequence length="165" mass="18938">MLRSNTLLFLVIFSLVFVSCDSKRVFDEYKSVPNKWHKDSIVSFNITPPDSTNAYNLFVNLRNTNAYKYNNLFLIVEMVFPHGKTIKDTLEYRMADPTGKLLGTGVTDTKENKLWYKEGVVFQEAGEYQVNIQQAMRENGKVNGVEELEGVTDVGFRIEHINSNK</sequence>
<dbReference type="PROSITE" id="PS51257">
    <property type="entry name" value="PROKAR_LIPOPROTEIN"/>
    <property type="match status" value="1"/>
</dbReference>
<gene>
    <name evidence="1" type="ORF">ICJ85_05215</name>
</gene>
<dbReference type="RefSeq" id="WP_188222720.1">
    <property type="nucleotide sequence ID" value="NZ_JACVXD010000002.1"/>
</dbReference>
<dbReference type="NCBIfam" id="TIGR03511">
    <property type="entry name" value="GldH_lipo"/>
    <property type="match status" value="1"/>
</dbReference>
<dbReference type="Proteomes" id="UP000621516">
    <property type="component" value="Unassembled WGS sequence"/>
</dbReference>
<keyword evidence="1" id="KW-0449">Lipoprotein</keyword>
<name>A0A8J6PRD3_9FLAO</name>
<evidence type="ECO:0000313" key="2">
    <source>
        <dbReference type="Proteomes" id="UP000621516"/>
    </source>
</evidence>
<dbReference type="InterPro" id="IPR020018">
    <property type="entry name" value="Motility-assoc_lipoprot_GldH"/>
</dbReference>
<keyword evidence="2" id="KW-1185">Reference proteome</keyword>
<proteinExistence type="predicted"/>
<comment type="caution">
    <text evidence="1">The sequence shown here is derived from an EMBL/GenBank/DDBJ whole genome shotgun (WGS) entry which is preliminary data.</text>
</comment>
<protein>
    <submittedName>
        <fullName evidence="1">Gliding motility lipoprotein GldH</fullName>
    </submittedName>
</protein>
<dbReference type="Pfam" id="PF14109">
    <property type="entry name" value="GldH_lipo"/>
    <property type="match status" value="1"/>
</dbReference>
<dbReference type="EMBL" id="JACVXD010000002">
    <property type="protein sequence ID" value="MBD0823414.1"/>
    <property type="molecule type" value="Genomic_DNA"/>
</dbReference>
<evidence type="ECO:0000313" key="1">
    <source>
        <dbReference type="EMBL" id="MBD0823414.1"/>
    </source>
</evidence>